<evidence type="ECO:0000256" key="1">
    <source>
        <dbReference type="SAM" id="MobiDB-lite"/>
    </source>
</evidence>
<feature type="compositionally biased region" description="Basic and acidic residues" evidence="1">
    <location>
        <begin position="36"/>
        <end position="46"/>
    </location>
</feature>
<proteinExistence type="predicted"/>
<feature type="compositionally biased region" description="Low complexity" evidence="1">
    <location>
        <begin position="421"/>
        <end position="431"/>
    </location>
</feature>
<evidence type="ECO:0000313" key="3">
    <source>
        <dbReference type="Proteomes" id="UP000289152"/>
    </source>
</evidence>
<gene>
    <name evidence="2" type="ORF">M231_00421</name>
</gene>
<organism evidence="2 3">
    <name type="scientific">Tremella mesenterica</name>
    <name type="common">Jelly fungus</name>
    <dbReference type="NCBI Taxonomy" id="5217"/>
    <lineage>
        <taxon>Eukaryota</taxon>
        <taxon>Fungi</taxon>
        <taxon>Dikarya</taxon>
        <taxon>Basidiomycota</taxon>
        <taxon>Agaricomycotina</taxon>
        <taxon>Tremellomycetes</taxon>
        <taxon>Tremellales</taxon>
        <taxon>Tremellaceae</taxon>
        <taxon>Tremella</taxon>
    </lineage>
</organism>
<keyword evidence="3" id="KW-1185">Reference proteome</keyword>
<dbReference type="Proteomes" id="UP000289152">
    <property type="component" value="Unassembled WGS sequence"/>
</dbReference>
<feature type="compositionally biased region" description="Polar residues" evidence="1">
    <location>
        <begin position="253"/>
        <end position="280"/>
    </location>
</feature>
<feature type="compositionally biased region" description="Polar residues" evidence="1">
    <location>
        <begin position="287"/>
        <end position="301"/>
    </location>
</feature>
<feature type="region of interest" description="Disordered" evidence="1">
    <location>
        <begin position="1"/>
        <end position="98"/>
    </location>
</feature>
<protein>
    <submittedName>
        <fullName evidence="2">Uncharacterized protein</fullName>
    </submittedName>
</protein>
<name>A0A4Q1BW89_TREME</name>
<feature type="region of interest" description="Disordered" evidence="1">
    <location>
        <begin position="331"/>
        <end position="435"/>
    </location>
</feature>
<accession>A0A4Q1BW89</accession>
<feature type="region of interest" description="Disordered" evidence="1">
    <location>
        <begin position="242"/>
        <end position="312"/>
    </location>
</feature>
<feature type="compositionally biased region" description="Basic and acidic residues" evidence="1">
    <location>
        <begin position="146"/>
        <end position="158"/>
    </location>
</feature>
<dbReference type="EMBL" id="SDIL01000002">
    <property type="protein sequence ID" value="RXK42431.1"/>
    <property type="molecule type" value="Genomic_DNA"/>
</dbReference>
<evidence type="ECO:0000313" key="2">
    <source>
        <dbReference type="EMBL" id="RXK42431.1"/>
    </source>
</evidence>
<feature type="non-terminal residue" evidence="2">
    <location>
        <position position="1"/>
    </location>
</feature>
<feature type="compositionally biased region" description="Polar residues" evidence="1">
    <location>
        <begin position="70"/>
        <end position="82"/>
    </location>
</feature>
<sequence>NKLSSHAGQRDNDLVMDQNNTPHSDTTPAHVRVKRNRDETGKDESHKKPRRNHWHIPPSSLKVKPVQPISHPSTSRNQQHFPSPTPSIHPHHEDTANVPTLDHIPAEDIVKNNNVTGHSNEVKRTNHWHIPPSKPRLTLLPPLSKNIEDGPIKEDNNEYSTEKTRVKTVVNKQRWWDKYLDFYPSHSLEDVEEKMTKKEEKRLLDDILGRPDLSGLEGLSEMRKDVSEGYCKESADAVGEVVDSPFDKKAPSTRPSVRNPSQQTQTRTRTCLSLEMTATSLPPFPQSLVSLDSTSGSTPNHSPAPLQDTGLGQPSLFTPILLSYQHSNTLTPKNLPSQPPLPLLSTFQTPPRPISRFKPLTPNRQPKHPLPSSSMMQDDKQGNDSPTPCGILTPPKQLGRNRAYHNTPHPKLGPTRRLFLSSSSPVASPSPIRKSNFVLLPS</sequence>
<dbReference type="AlphaFoldDB" id="A0A4Q1BW89"/>
<reference evidence="2 3" key="1">
    <citation type="submission" date="2016-06" db="EMBL/GenBank/DDBJ databases">
        <title>Evolution of pathogenesis and genome organization in the Tremellales.</title>
        <authorList>
            <person name="Cuomo C."/>
            <person name="Litvintseva A."/>
            <person name="Heitman J."/>
            <person name="Chen Y."/>
            <person name="Sun S."/>
            <person name="Springer D."/>
            <person name="Dromer F."/>
            <person name="Young S."/>
            <person name="Zeng Q."/>
            <person name="Chapman S."/>
            <person name="Gujja S."/>
            <person name="Saif S."/>
            <person name="Birren B."/>
        </authorList>
    </citation>
    <scope>NUCLEOTIDE SEQUENCE [LARGE SCALE GENOMIC DNA]</scope>
    <source>
        <strain evidence="2 3">ATCC 28783</strain>
    </source>
</reference>
<feature type="compositionally biased region" description="Polar residues" evidence="1">
    <location>
        <begin position="17"/>
        <end position="27"/>
    </location>
</feature>
<comment type="caution">
    <text evidence="2">The sequence shown here is derived from an EMBL/GenBank/DDBJ whole genome shotgun (WGS) entry which is preliminary data.</text>
</comment>
<dbReference type="InParanoid" id="A0A4Q1BW89"/>
<feature type="region of interest" description="Disordered" evidence="1">
    <location>
        <begin position="125"/>
        <end position="158"/>
    </location>
</feature>